<dbReference type="Gene3D" id="3.40.50.1010">
    <property type="entry name" value="5'-nuclease"/>
    <property type="match status" value="1"/>
</dbReference>
<keyword evidence="6 8" id="KW-0460">Magnesium</keyword>
<evidence type="ECO:0000256" key="2">
    <source>
        <dbReference type="ARBA" id="ARBA00022649"/>
    </source>
</evidence>
<dbReference type="EC" id="3.1.-.-" evidence="8"/>
<proteinExistence type="inferred from homology"/>
<feature type="binding site" evidence="8">
    <location>
        <position position="134"/>
    </location>
    <ligand>
        <name>Mg(2+)</name>
        <dbReference type="ChEBI" id="CHEBI:18420"/>
    </ligand>
</feature>
<dbReference type="SUPFAM" id="SSF88723">
    <property type="entry name" value="PIN domain-like"/>
    <property type="match status" value="1"/>
</dbReference>
<evidence type="ECO:0000259" key="10">
    <source>
        <dbReference type="Pfam" id="PF01850"/>
    </source>
</evidence>
<evidence type="ECO:0000256" key="4">
    <source>
        <dbReference type="ARBA" id="ARBA00022723"/>
    </source>
</evidence>
<evidence type="ECO:0000256" key="5">
    <source>
        <dbReference type="ARBA" id="ARBA00022801"/>
    </source>
</evidence>
<dbReference type="EMBL" id="JBHTCQ010000001">
    <property type="protein sequence ID" value="MFC7403709.1"/>
    <property type="molecule type" value="Genomic_DNA"/>
</dbReference>
<evidence type="ECO:0000256" key="1">
    <source>
        <dbReference type="ARBA" id="ARBA00001946"/>
    </source>
</evidence>
<protein>
    <recommendedName>
        <fullName evidence="8">Ribonuclease VapC</fullName>
        <shortName evidence="8">RNase VapC</shortName>
        <ecNumber evidence="8">3.1.-.-</ecNumber>
    </recommendedName>
    <alternativeName>
        <fullName evidence="8">Toxin VapC</fullName>
    </alternativeName>
</protein>
<dbReference type="RefSeq" id="WP_382390427.1">
    <property type="nucleotide sequence ID" value="NZ_JBHTCQ010000001.1"/>
</dbReference>
<reference evidence="12" key="1">
    <citation type="journal article" date="2019" name="Int. J. Syst. Evol. Microbiol.">
        <title>The Global Catalogue of Microorganisms (GCM) 10K type strain sequencing project: providing services to taxonomists for standard genome sequencing and annotation.</title>
        <authorList>
            <consortium name="The Broad Institute Genomics Platform"/>
            <consortium name="The Broad Institute Genome Sequencing Center for Infectious Disease"/>
            <person name="Wu L."/>
            <person name="Ma J."/>
        </authorList>
    </citation>
    <scope>NUCLEOTIDE SEQUENCE [LARGE SCALE GENOMIC DNA]</scope>
    <source>
        <strain evidence="12">JCM 1490</strain>
    </source>
</reference>
<feature type="domain" description="PIN" evidence="10">
    <location>
        <begin position="40"/>
        <end position="153"/>
    </location>
</feature>
<gene>
    <name evidence="8" type="primary">vapC</name>
    <name evidence="11" type="ORF">ACFQQL_01205</name>
</gene>
<evidence type="ECO:0000256" key="8">
    <source>
        <dbReference type="HAMAP-Rule" id="MF_00265"/>
    </source>
</evidence>
<dbReference type="Proteomes" id="UP001596455">
    <property type="component" value="Unassembled WGS sequence"/>
</dbReference>
<evidence type="ECO:0000256" key="3">
    <source>
        <dbReference type="ARBA" id="ARBA00022722"/>
    </source>
</evidence>
<keyword evidence="8" id="KW-0800">Toxin</keyword>
<dbReference type="InterPro" id="IPR022907">
    <property type="entry name" value="VapC_family"/>
</dbReference>
<feature type="binding site" evidence="8">
    <location>
        <position position="42"/>
    </location>
    <ligand>
        <name>Mg(2+)</name>
        <dbReference type="ChEBI" id="CHEBI:18420"/>
    </ligand>
</feature>
<comment type="caution">
    <text evidence="11">The sequence shown here is derived from an EMBL/GenBank/DDBJ whole genome shotgun (WGS) entry which is preliminary data.</text>
</comment>
<organism evidence="11 12">
    <name type="scientific">Georgenia alba</name>
    <dbReference type="NCBI Taxonomy" id="2233858"/>
    <lineage>
        <taxon>Bacteria</taxon>
        <taxon>Bacillati</taxon>
        <taxon>Actinomycetota</taxon>
        <taxon>Actinomycetes</taxon>
        <taxon>Micrococcales</taxon>
        <taxon>Bogoriellaceae</taxon>
        <taxon>Georgenia</taxon>
    </lineage>
</organism>
<dbReference type="InterPro" id="IPR050556">
    <property type="entry name" value="Type_II_TA_system_RNase"/>
</dbReference>
<dbReference type="Pfam" id="PF01850">
    <property type="entry name" value="PIN"/>
    <property type="match status" value="1"/>
</dbReference>
<keyword evidence="2 8" id="KW-1277">Toxin-antitoxin system</keyword>
<comment type="cofactor">
    <cofactor evidence="1 8">
        <name>Mg(2+)</name>
        <dbReference type="ChEBI" id="CHEBI:18420"/>
    </cofactor>
</comment>
<dbReference type="InterPro" id="IPR029060">
    <property type="entry name" value="PIN-like_dom_sf"/>
</dbReference>
<comment type="similarity">
    <text evidence="7 8">Belongs to the PINc/VapC protein family.</text>
</comment>
<evidence type="ECO:0000256" key="6">
    <source>
        <dbReference type="ARBA" id="ARBA00022842"/>
    </source>
</evidence>
<dbReference type="PANTHER" id="PTHR33653:SF1">
    <property type="entry name" value="RIBONUCLEASE VAPC2"/>
    <property type="match status" value="1"/>
</dbReference>
<keyword evidence="4 8" id="KW-0479">Metal-binding</keyword>
<evidence type="ECO:0000313" key="11">
    <source>
        <dbReference type="EMBL" id="MFC7403709.1"/>
    </source>
</evidence>
<feature type="region of interest" description="Disordered" evidence="9">
    <location>
        <begin position="1"/>
        <end position="35"/>
    </location>
</feature>
<feature type="compositionally biased region" description="Basic residues" evidence="9">
    <location>
        <begin position="8"/>
        <end position="27"/>
    </location>
</feature>
<comment type="function">
    <text evidence="8">Toxic component of a toxin-antitoxin (TA) system. An RNase.</text>
</comment>
<evidence type="ECO:0000313" key="12">
    <source>
        <dbReference type="Proteomes" id="UP001596455"/>
    </source>
</evidence>
<keyword evidence="5 8" id="KW-0378">Hydrolase</keyword>
<dbReference type="InterPro" id="IPR002716">
    <property type="entry name" value="PIN_dom"/>
</dbReference>
<dbReference type="CDD" id="cd09881">
    <property type="entry name" value="PIN_VapC4-5_FitB-like"/>
    <property type="match status" value="1"/>
</dbReference>
<dbReference type="PANTHER" id="PTHR33653">
    <property type="entry name" value="RIBONUCLEASE VAPC2"/>
    <property type="match status" value="1"/>
</dbReference>
<sequence>MGGPRARRDVRRRHRERARAPRQRGHRPAAGLTPAPRRLLLDTNVLVDLERRLLTPTDVSGPDDDVAVPAIVLAEYRTGVERARTPEQRRRRERVLDALLLAVTVLDFTETTAEHYATLAAHTLATGKKRGQNDLQIAAHAAETQRLVVTRDFSAKFDDLPGVRPA</sequence>
<dbReference type="HAMAP" id="MF_00265">
    <property type="entry name" value="VapC_Nob1"/>
    <property type="match status" value="1"/>
</dbReference>
<evidence type="ECO:0000256" key="7">
    <source>
        <dbReference type="ARBA" id="ARBA00038093"/>
    </source>
</evidence>
<keyword evidence="3 8" id="KW-0540">Nuclease</keyword>
<accession>A0ABW2Q429</accession>
<name>A0ABW2Q429_9MICO</name>
<keyword evidence="12" id="KW-1185">Reference proteome</keyword>
<evidence type="ECO:0000256" key="9">
    <source>
        <dbReference type="SAM" id="MobiDB-lite"/>
    </source>
</evidence>